<name>A0A4C1WG76_EUMVA</name>
<reference evidence="2 3" key="1">
    <citation type="journal article" date="2019" name="Commun. Biol.">
        <title>The bagworm genome reveals a unique fibroin gene that provides high tensile strength.</title>
        <authorList>
            <person name="Kono N."/>
            <person name="Nakamura H."/>
            <person name="Ohtoshi R."/>
            <person name="Tomita M."/>
            <person name="Numata K."/>
            <person name="Arakawa K."/>
        </authorList>
    </citation>
    <scope>NUCLEOTIDE SEQUENCE [LARGE SCALE GENOMIC DNA]</scope>
</reference>
<keyword evidence="3" id="KW-1185">Reference proteome</keyword>
<evidence type="ECO:0000313" key="2">
    <source>
        <dbReference type="EMBL" id="GBP49850.1"/>
    </source>
</evidence>
<dbReference type="EMBL" id="BGZK01000553">
    <property type="protein sequence ID" value="GBP49850.1"/>
    <property type="molecule type" value="Genomic_DNA"/>
</dbReference>
<feature type="compositionally biased region" description="Low complexity" evidence="1">
    <location>
        <begin position="49"/>
        <end position="64"/>
    </location>
</feature>
<comment type="caution">
    <text evidence="2">The sequence shown here is derived from an EMBL/GenBank/DDBJ whole genome shotgun (WGS) entry which is preliminary data.</text>
</comment>
<evidence type="ECO:0000313" key="3">
    <source>
        <dbReference type="Proteomes" id="UP000299102"/>
    </source>
</evidence>
<accession>A0A4C1WG76</accession>
<organism evidence="2 3">
    <name type="scientific">Eumeta variegata</name>
    <name type="common">Bagworm moth</name>
    <name type="synonym">Eumeta japonica</name>
    <dbReference type="NCBI Taxonomy" id="151549"/>
    <lineage>
        <taxon>Eukaryota</taxon>
        <taxon>Metazoa</taxon>
        <taxon>Ecdysozoa</taxon>
        <taxon>Arthropoda</taxon>
        <taxon>Hexapoda</taxon>
        <taxon>Insecta</taxon>
        <taxon>Pterygota</taxon>
        <taxon>Neoptera</taxon>
        <taxon>Endopterygota</taxon>
        <taxon>Lepidoptera</taxon>
        <taxon>Glossata</taxon>
        <taxon>Ditrysia</taxon>
        <taxon>Tineoidea</taxon>
        <taxon>Psychidae</taxon>
        <taxon>Oiketicinae</taxon>
        <taxon>Eumeta</taxon>
    </lineage>
</organism>
<sequence>MDAIYTYFDSAFKRDHKIIWKKVSVLETTAIKDGYCMPLRAPTSGVHQGARPTLAGRGARPAPAPCTTQHRFF</sequence>
<dbReference type="Proteomes" id="UP000299102">
    <property type="component" value="Unassembled WGS sequence"/>
</dbReference>
<proteinExistence type="predicted"/>
<protein>
    <submittedName>
        <fullName evidence="2">Uncharacterized protein</fullName>
    </submittedName>
</protein>
<evidence type="ECO:0000256" key="1">
    <source>
        <dbReference type="SAM" id="MobiDB-lite"/>
    </source>
</evidence>
<gene>
    <name evidence="2" type="ORF">EVAR_83799_1</name>
</gene>
<dbReference type="AlphaFoldDB" id="A0A4C1WG76"/>
<feature type="region of interest" description="Disordered" evidence="1">
    <location>
        <begin position="44"/>
        <end position="64"/>
    </location>
</feature>